<protein>
    <submittedName>
        <fullName evidence="1">Uncharacterized protein</fullName>
    </submittedName>
</protein>
<sequence length="176" mass="19947">MTLVDLKFAKRLKHDLTAIKPVKTHEQVANEIHMAPSALSNLKTGKRSATREVKRTLVESLGSLKLAMSAARSEFGVLSFLNDSKLQLESPYATSIIQHKEEQERIQAEHDFELAYTKKPSERNAEDQAHIENFIQQYLEEQGAERTDMIVKALSSGMSEEKLQSMIDHYNRVYGG</sequence>
<evidence type="ECO:0000313" key="1">
    <source>
        <dbReference type="EMBL" id="KRK48165.1"/>
    </source>
</evidence>
<proteinExistence type="predicted"/>
<name>A0A0R1HMW7_9LACO</name>
<gene>
    <name evidence="1" type="ORF">FC96_GL001901</name>
</gene>
<dbReference type="EMBL" id="AZCX01000004">
    <property type="protein sequence ID" value="KRK48165.1"/>
    <property type="molecule type" value="Genomic_DNA"/>
</dbReference>
<dbReference type="Proteomes" id="UP000050911">
    <property type="component" value="Unassembled WGS sequence"/>
</dbReference>
<accession>A0A0R1HMW7</accession>
<evidence type="ECO:0000313" key="2">
    <source>
        <dbReference type="Proteomes" id="UP000050911"/>
    </source>
</evidence>
<dbReference type="AlphaFoldDB" id="A0A0R1HMW7"/>
<reference evidence="1 2" key="1">
    <citation type="journal article" date="2015" name="Genome Announc.">
        <title>Expanding the biotechnology potential of lactobacilli through comparative genomics of 213 strains and associated genera.</title>
        <authorList>
            <person name="Sun Z."/>
            <person name="Harris H.M."/>
            <person name="McCann A."/>
            <person name="Guo C."/>
            <person name="Argimon S."/>
            <person name="Zhang W."/>
            <person name="Yang X."/>
            <person name="Jeffery I.B."/>
            <person name="Cooney J.C."/>
            <person name="Kagawa T.F."/>
            <person name="Liu W."/>
            <person name="Song Y."/>
            <person name="Salvetti E."/>
            <person name="Wrobel A."/>
            <person name="Rasinkangas P."/>
            <person name="Parkhill J."/>
            <person name="Rea M.C."/>
            <person name="O'Sullivan O."/>
            <person name="Ritari J."/>
            <person name="Douillard F.P."/>
            <person name="Paul Ross R."/>
            <person name="Yang R."/>
            <person name="Briner A.E."/>
            <person name="Felis G.E."/>
            <person name="de Vos W.M."/>
            <person name="Barrangou R."/>
            <person name="Klaenhammer T.R."/>
            <person name="Caufield P.W."/>
            <person name="Cui Y."/>
            <person name="Zhang H."/>
            <person name="O'Toole P.W."/>
        </authorList>
    </citation>
    <scope>NUCLEOTIDE SEQUENCE [LARGE SCALE GENOMIC DNA]</scope>
    <source>
        <strain evidence="1 2">JCM 15530</strain>
    </source>
</reference>
<comment type="caution">
    <text evidence="1">The sequence shown here is derived from an EMBL/GenBank/DDBJ whole genome shotgun (WGS) entry which is preliminary data.</text>
</comment>
<dbReference type="PATRIC" id="fig|1302272.5.peg.1934"/>
<organism evidence="1 2">
    <name type="scientific">Secundilactobacillus kimchicus JCM 15530</name>
    <dbReference type="NCBI Taxonomy" id="1302272"/>
    <lineage>
        <taxon>Bacteria</taxon>
        <taxon>Bacillati</taxon>
        <taxon>Bacillota</taxon>
        <taxon>Bacilli</taxon>
        <taxon>Lactobacillales</taxon>
        <taxon>Lactobacillaceae</taxon>
        <taxon>Secundilactobacillus</taxon>
    </lineage>
</organism>
<dbReference type="STRING" id="1302272.FC96_GL001901"/>
<keyword evidence="2" id="KW-1185">Reference proteome</keyword>